<proteinExistence type="predicted"/>
<sequence length="81" mass="8922">MPPIQNPRYSRPLDVHRWSDHPEVKGMVDDLWDGGLKERFEGKKSVDGRAKPGPKPKADHKVCPGHFAAAGTAGQRAELPV</sequence>
<reference evidence="2 3" key="1">
    <citation type="submission" date="2017-06" db="EMBL/GenBank/DDBJ databases">
        <title>Yangia sp. YSBP01 complete genome sequence.</title>
        <authorList>
            <person name="Woo J.-H."/>
            <person name="Kim H.-S."/>
        </authorList>
    </citation>
    <scope>NUCLEOTIDE SEQUENCE [LARGE SCALE GENOMIC DNA]</scope>
    <source>
        <strain evidence="2 3">YSBP01</strain>
    </source>
</reference>
<evidence type="ECO:0000313" key="3">
    <source>
        <dbReference type="Proteomes" id="UP000244915"/>
    </source>
</evidence>
<gene>
    <name evidence="2" type="ORF">CEW88_04465</name>
</gene>
<organism evidence="2 3">
    <name type="scientific">Alloyangia pacifica</name>
    <dbReference type="NCBI Taxonomy" id="311180"/>
    <lineage>
        <taxon>Bacteria</taxon>
        <taxon>Pseudomonadati</taxon>
        <taxon>Pseudomonadota</taxon>
        <taxon>Alphaproteobacteria</taxon>
        <taxon>Rhodobacterales</taxon>
        <taxon>Roseobacteraceae</taxon>
        <taxon>Alloyangia</taxon>
    </lineage>
</organism>
<evidence type="ECO:0000256" key="1">
    <source>
        <dbReference type="SAM" id="MobiDB-lite"/>
    </source>
</evidence>
<feature type="region of interest" description="Disordered" evidence="1">
    <location>
        <begin position="43"/>
        <end position="63"/>
    </location>
</feature>
<feature type="compositionally biased region" description="Basic and acidic residues" evidence="1">
    <location>
        <begin position="43"/>
        <end position="62"/>
    </location>
</feature>
<name>A0A2U8HAI5_9RHOB</name>
<protein>
    <submittedName>
        <fullName evidence="2">Uncharacterized protein</fullName>
    </submittedName>
</protein>
<dbReference type="Proteomes" id="UP000244915">
    <property type="component" value="Chromosome 1"/>
</dbReference>
<dbReference type="AlphaFoldDB" id="A0A2U8HAI5"/>
<evidence type="ECO:0000313" key="2">
    <source>
        <dbReference type="EMBL" id="AWI82979.1"/>
    </source>
</evidence>
<dbReference type="KEGG" id="ypac:CEW88_04465"/>
<dbReference type="EMBL" id="CP022189">
    <property type="protein sequence ID" value="AWI82979.1"/>
    <property type="molecule type" value="Genomic_DNA"/>
</dbReference>
<accession>A0A2U8HAI5</accession>